<evidence type="ECO:0000256" key="1">
    <source>
        <dbReference type="SAM" id="MobiDB-lite"/>
    </source>
</evidence>
<gene>
    <name evidence="2" type="ORF">BJ322DRAFT_1104147</name>
</gene>
<feature type="region of interest" description="Disordered" evidence="1">
    <location>
        <begin position="117"/>
        <end position="137"/>
    </location>
</feature>
<accession>A0A9P6HMK1</accession>
<evidence type="ECO:0000313" key="2">
    <source>
        <dbReference type="EMBL" id="KAF9790494.1"/>
    </source>
</evidence>
<reference evidence="2" key="2">
    <citation type="submission" date="2020-11" db="EMBL/GenBank/DDBJ databases">
        <authorList>
            <consortium name="DOE Joint Genome Institute"/>
            <person name="Kuo A."/>
            <person name="Miyauchi S."/>
            <person name="Kiss E."/>
            <person name="Drula E."/>
            <person name="Kohler A."/>
            <person name="Sanchez-Garcia M."/>
            <person name="Andreopoulos B."/>
            <person name="Barry K.W."/>
            <person name="Bonito G."/>
            <person name="Buee M."/>
            <person name="Carver A."/>
            <person name="Chen C."/>
            <person name="Cichocki N."/>
            <person name="Clum A."/>
            <person name="Culley D."/>
            <person name="Crous P.W."/>
            <person name="Fauchery L."/>
            <person name="Girlanda M."/>
            <person name="Hayes R."/>
            <person name="Keri Z."/>
            <person name="Labutti K."/>
            <person name="Lipzen A."/>
            <person name="Lombard V."/>
            <person name="Magnuson J."/>
            <person name="Maillard F."/>
            <person name="Morin E."/>
            <person name="Murat C."/>
            <person name="Nolan M."/>
            <person name="Ohm R."/>
            <person name="Pangilinan J."/>
            <person name="Pereira M."/>
            <person name="Perotto S."/>
            <person name="Peter M."/>
            <person name="Riley R."/>
            <person name="Sitrit Y."/>
            <person name="Stielow B."/>
            <person name="Szollosi G."/>
            <person name="Zifcakova L."/>
            <person name="Stursova M."/>
            <person name="Spatafora J.W."/>
            <person name="Tedersoo L."/>
            <person name="Vaario L.-M."/>
            <person name="Yamada A."/>
            <person name="Yan M."/>
            <person name="Wang P."/>
            <person name="Xu J."/>
            <person name="Bruns T."/>
            <person name="Baldrian P."/>
            <person name="Vilgalys R."/>
            <person name="Henrissat B."/>
            <person name="Grigoriev I.V."/>
            <person name="Hibbett D."/>
            <person name="Nagy L.G."/>
            <person name="Martin F.M."/>
        </authorList>
    </citation>
    <scope>NUCLEOTIDE SEQUENCE</scope>
    <source>
        <strain evidence="2">UH-Tt-Lm1</strain>
    </source>
</reference>
<evidence type="ECO:0000313" key="3">
    <source>
        <dbReference type="Proteomes" id="UP000736335"/>
    </source>
</evidence>
<organism evidence="2 3">
    <name type="scientific">Thelephora terrestris</name>
    <dbReference type="NCBI Taxonomy" id="56493"/>
    <lineage>
        <taxon>Eukaryota</taxon>
        <taxon>Fungi</taxon>
        <taxon>Dikarya</taxon>
        <taxon>Basidiomycota</taxon>
        <taxon>Agaricomycotina</taxon>
        <taxon>Agaricomycetes</taxon>
        <taxon>Thelephorales</taxon>
        <taxon>Thelephoraceae</taxon>
        <taxon>Thelephora</taxon>
    </lineage>
</organism>
<feature type="region of interest" description="Disordered" evidence="1">
    <location>
        <begin position="1"/>
        <end position="22"/>
    </location>
</feature>
<keyword evidence="3" id="KW-1185">Reference proteome</keyword>
<comment type="caution">
    <text evidence="2">The sequence shown here is derived from an EMBL/GenBank/DDBJ whole genome shotgun (WGS) entry which is preliminary data.</text>
</comment>
<proteinExistence type="predicted"/>
<dbReference type="AlphaFoldDB" id="A0A9P6HMK1"/>
<protein>
    <submittedName>
        <fullName evidence="2">Uncharacterized protein</fullName>
    </submittedName>
</protein>
<sequence length="137" mass="15853">MSEASGSHAKKTSDPSSPFLNHLHTVHNATDADVGELFSLHHKISDELAFRTGSRSRSDTNPDIRDLSVGELLQILGEVVERMTHLLYDLRDELKLIKKRTPCQRCWAEFYEDEGEWEYPNPEDDEPPYNYIYDEDE</sequence>
<reference evidence="2" key="1">
    <citation type="journal article" date="2020" name="Nat. Commun.">
        <title>Large-scale genome sequencing of mycorrhizal fungi provides insights into the early evolution of symbiotic traits.</title>
        <authorList>
            <person name="Miyauchi S."/>
            <person name="Kiss E."/>
            <person name="Kuo A."/>
            <person name="Drula E."/>
            <person name="Kohler A."/>
            <person name="Sanchez-Garcia M."/>
            <person name="Morin E."/>
            <person name="Andreopoulos B."/>
            <person name="Barry K.W."/>
            <person name="Bonito G."/>
            <person name="Buee M."/>
            <person name="Carver A."/>
            <person name="Chen C."/>
            <person name="Cichocki N."/>
            <person name="Clum A."/>
            <person name="Culley D."/>
            <person name="Crous P.W."/>
            <person name="Fauchery L."/>
            <person name="Girlanda M."/>
            <person name="Hayes R.D."/>
            <person name="Keri Z."/>
            <person name="LaButti K."/>
            <person name="Lipzen A."/>
            <person name="Lombard V."/>
            <person name="Magnuson J."/>
            <person name="Maillard F."/>
            <person name="Murat C."/>
            <person name="Nolan M."/>
            <person name="Ohm R.A."/>
            <person name="Pangilinan J."/>
            <person name="Pereira M.F."/>
            <person name="Perotto S."/>
            <person name="Peter M."/>
            <person name="Pfister S."/>
            <person name="Riley R."/>
            <person name="Sitrit Y."/>
            <person name="Stielow J.B."/>
            <person name="Szollosi G."/>
            <person name="Zifcakova L."/>
            <person name="Stursova M."/>
            <person name="Spatafora J.W."/>
            <person name="Tedersoo L."/>
            <person name="Vaario L.M."/>
            <person name="Yamada A."/>
            <person name="Yan M."/>
            <person name="Wang P."/>
            <person name="Xu J."/>
            <person name="Bruns T."/>
            <person name="Baldrian P."/>
            <person name="Vilgalys R."/>
            <person name="Dunand C."/>
            <person name="Henrissat B."/>
            <person name="Grigoriev I.V."/>
            <person name="Hibbett D."/>
            <person name="Nagy L.G."/>
            <person name="Martin F.M."/>
        </authorList>
    </citation>
    <scope>NUCLEOTIDE SEQUENCE</scope>
    <source>
        <strain evidence="2">UH-Tt-Lm1</strain>
    </source>
</reference>
<dbReference type="Proteomes" id="UP000736335">
    <property type="component" value="Unassembled WGS sequence"/>
</dbReference>
<dbReference type="EMBL" id="WIUZ02000002">
    <property type="protein sequence ID" value="KAF9790494.1"/>
    <property type="molecule type" value="Genomic_DNA"/>
</dbReference>
<name>A0A9P6HMK1_9AGAM</name>